<dbReference type="SMART" id="SM00262">
    <property type="entry name" value="GEL"/>
    <property type="match status" value="6"/>
</dbReference>
<evidence type="ECO:0000256" key="5">
    <source>
        <dbReference type="ARBA" id="ARBA00022737"/>
    </source>
</evidence>
<dbReference type="SMART" id="SM00153">
    <property type="entry name" value="VHP"/>
    <property type="match status" value="1"/>
</dbReference>
<name>A0ABD1GXH8_SALDI</name>
<keyword evidence="3" id="KW-0117">Actin capping</keyword>
<evidence type="ECO:0000256" key="9">
    <source>
        <dbReference type="SAM" id="MobiDB-lite"/>
    </source>
</evidence>
<dbReference type="PANTHER" id="PTHR11977">
    <property type="entry name" value="VILLIN"/>
    <property type="match status" value="1"/>
</dbReference>
<dbReference type="EMBL" id="JBEAFC010000007">
    <property type="protein sequence ID" value="KAL1548866.1"/>
    <property type="molecule type" value="Genomic_DNA"/>
</dbReference>
<comment type="subcellular location">
    <subcellularLocation>
        <location evidence="1">Cytoplasm</location>
        <location evidence="1">Cytoskeleton</location>
    </subcellularLocation>
</comment>
<dbReference type="Pfam" id="PF02209">
    <property type="entry name" value="VHP"/>
    <property type="match status" value="1"/>
</dbReference>
<dbReference type="GO" id="GO:0005856">
    <property type="term" value="C:cytoskeleton"/>
    <property type="evidence" value="ECO:0007669"/>
    <property type="project" value="UniProtKB-SubCell"/>
</dbReference>
<evidence type="ECO:0000259" key="10">
    <source>
        <dbReference type="PROSITE" id="PS51089"/>
    </source>
</evidence>
<evidence type="ECO:0000313" key="12">
    <source>
        <dbReference type="Proteomes" id="UP001567538"/>
    </source>
</evidence>
<dbReference type="CDD" id="cd11288">
    <property type="entry name" value="gelsolin_S5_like"/>
    <property type="match status" value="1"/>
</dbReference>
<dbReference type="InterPro" id="IPR007123">
    <property type="entry name" value="Gelsolin-like_dom"/>
</dbReference>
<feature type="region of interest" description="Disordered" evidence="9">
    <location>
        <begin position="780"/>
        <end position="801"/>
    </location>
</feature>
<dbReference type="Gene3D" id="1.10.950.10">
    <property type="entry name" value="Villin headpiece domain"/>
    <property type="match status" value="1"/>
</dbReference>
<evidence type="ECO:0000256" key="1">
    <source>
        <dbReference type="ARBA" id="ARBA00004245"/>
    </source>
</evidence>
<dbReference type="SUPFAM" id="SSF47050">
    <property type="entry name" value="VHP, Villin headpiece domain"/>
    <property type="match status" value="1"/>
</dbReference>
<dbReference type="GO" id="GO:0003779">
    <property type="term" value="F:actin binding"/>
    <property type="evidence" value="ECO:0007669"/>
    <property type="project" value="UniProtKB-KW"/>
</dbReference>
<reference evidence="11 12" key="1">
    <citation type="submission" date="2024-06" db="EMBL/GenBank/DDBJ databases">
        <title>A chromosome level genome sequence of Diviner's sage (Salvia divinorum).</title>
        <authorList>
            <person name="Ford S.A."/>
            <person name="Ro D.-K."/>
            <person name="Ness R.W."/>
            <person name="Phillips M.A."/>
        </authorList>
    </citation>
    <scope>NUCLEOTIDE SEQUENCE [LARGE SCALE GENOMIC DNA]</scope>
    <source>
        <strain evidence="11">SAF-2024a</strain>
        <tissue evidence="11">Leaf</tissue>
    </source>
</reference>
<dbReference type="InterPro" id="IPR036886">
    <property type="entry name" value="Villin_headpiece_dom_sf"/>
</dbReference>
<dbReference type="InterPro" id="IPR036180">
    <property type="entry name" value="Gelsolin-like_dom_sf"/>
</dbReference>
<evidence type="ECO:0000313" key="11">
    <source>
        <dbReference type="EMBL" id="KAL1548866.1"/>
    </source>
</evidence>
<evidence type="ECO:0000256" key="3">
    <source>
        <dbReference type="ARBA" id="ARBA00022467"/>
    </source>
</evidence>
<comment type="similarity">
    <text evidence="2">Belongs to the villin/gelsolin family.</text>
</comment>
<keyword evidence="4" id="KW-0963">Cytoplasm</keyword>
<comment type="caution">
    <text evidence="11">The sequence shown here is derived from an EMBL/GenBank/DDBJ whole genome shotgun (WGS) entry which is preliminary data.</text>
</comment>
<evidence type="ECO:0000256" key="2">
    <source>
        <dbReference type="ARBA" id="ARBA00008418"/>
    </source>
</evidence>
<dbReference type="CDD" id="cd11289">
    <property type="entry name" value="gelsolin_S2_like"/>
    <property type="match status" value="1"/>
</dbReference>
<evidence type="ECO:0000256" key="6">
    <source>
        <dbReference type="ARBA" id="ARBA00022837"/>
    </source>
</evidence>
<accession>A0ABD1GXH8</accession>
<dbReference type="AlphaFoldDB" id="A0ABD1GXH8"/>
<sequence>MSISIKDLDPALQGAGQKAGIEIWRIENFQPVAVPQSSHGKFFTGDSYVILKTTASKSGALRHDVHYWLGKDTSQDEAGAASIKTVELDASLGGRAVQYREVQGQESERFLSYFKPCIIPQQGGFSSGFKHVEAEEHPNRLYVCKGKHVVNVNEVPFARSSLNHDDIFVLDTKSKIFQFNGSNSSIQERAKALEVVQYIKDTYHDGKCEIAAVEDGKLMADAAAGEFWNIFGGFAPLPRKVYSVPKSPRIVHPKLLCIEKGEAVPVQADSLAKELLNSNKCYILDCGMEVFVWVGKSTSLKERKTLSSTVHEIVKKLNRSDFHIIRLMEGFETVMFKGKFDSWPDVTASTKQDSKGKVAALLKRQGVNVKGLVKAEAPQEEEPQTHIDCTGDLQVWRVNGNQKAILEGPSQSKFYSGDCYIFQYSYPGEDREEYLIGTWLGKQSVEEDRVAATAQASKMVETMKFFPAQARIYEGFEPVQFFAIFQSFITFKGGLSVGYKNNLAKKGLADGTYTEDGLALFRIQGTGPDNMQAIQVEPVSSSLNSSYCYILHSGASAFIWLGSSTTTEEQELAERWLDILKPDVQSRFQKEGAESEQFWGFIGGRKSEYQKQKITRVAEGDPHLRSEGIFMETFSEFHLISYSFLKILRCDFLLQVAEVYNFDQDDLMTEDIFIVDCHSDIYIWIGQMVESKNKMNALNLGDKFLERDFLGEKISKHAPIYIITEGNEPAFFTRFFTWDSRKFAMHGNSFQRKLAIVKHGGTPMVEKPRRRIPIAIAGRSGAPEKIQQRSRSLSVAPERNRVRGRSPAFNALASTFENPNARNLSTPPPMVNKLYPKSVDIPDATNQRSAAIAALSKGFEQPGPARQLIFPRSIRAGRDVPKPRGEEPKPETIQEDVKEDEADDDEGLTTHPYERLRTNSADPAPDIDVTKRETYLSSDDFKAKFGMNKSAFYRLPKWKQNKIKTALELF</sequence>
<feature type="region of interest" description="Disordered" evidence="9">
    <location>
        <begin position="863"/>
        <end position="929"/>
    </location>
</feature>
<dbReference type="GO" id="GO:0007015">
    <property type="term" value="P:actin filament organization"/>
    <property type="evidence" value="ECO:0007669"/>
    <property type="project" value="UniProtKB-ARBA"/>
</dbReference>
<organism evidence="11 12">
    <name type="scientific">Salvia divinorum</name>
    <name type="common">Maria pastora</name>
    <name type="synonym">Diviner's sage</name>
    <dbReference type="NCBI Taxonomy" id="28513"/>
    <lineage>
        <taxon>Eukaryota</taxon>
        <taxon>Viridiplantae</taxon>
        <taxon>Streptophyta</taxon>
        <taxon>Embryophyta</taxon>
        <taxon>Tracheophyta</taxon>
        <taxon>Spermatophyta</taxon>
        <taxon>Magnoliopsida</taxon>
        <taxon>eudicotyledons</taxon>
        <taxon>Gunneridae</taxon>
        <taxon>Pentapetalae</taxon>
        <taxon>asterids</taxon>
        <taxon>lamiids</taxon>
        <taxon>Lamiales</taxon>
        <taxon>Lamiaceae</taxon>
        <taxon>Nepetoideae</taxon>
        <taxon>Mentheae</taxon>
        <taxon>Salviinae</taxon>
        <taxon>Salvia</taxon>
        <taxon>Salvia subgen. Calosphace</taxon>
    </lineage>
</organism>
<dbReference type="FunFam" id="3.40.20.10:FF:000002">
    <property type="entry name" value="Gelsolin"/>
    <property type="match status" value="1"/>
</dbReference>
<keyword evidence="12" id="KW-1185">Reference proteome</keyword>
<proteinExistence type="inferred from homology"/>
<dbReference type="FunFam" id="3.40.20.10:FF:000028">
    <property type="entry name" value="Villin-like 1"/>
    <property type="match status" value="1"/>
</dbReference>
<dbReference type="SUPFAM" id="SSF55753">
    <property type="entry name" value="Actin depolymerizing proteins"/>
    <property type="match status" value="5"/>
</dbReference>
<feature type="compositionally biased region" description="Acidic residues" evidence="9">
    <location>
        <begin position="897"/>
        <end position="907"/>
    </location>
</feature>
<dbReference type="InterPro" id="IPR029006">
    <property type="entry name" value="ADF-H/Gelsolin-like_dom_sf"/>
</dbReference>
<keyword evidence="6" id="KW-0106">Calcium</keyword>
<dbReference type="Pfam" id="PF00626">
    <property type="entry name" value="Gelsolin"/>
    <property type="match status" value="4"/>
</dbReference>
<dbReference type="GO" id="GO:0051693">
    <property type="term" value="P:actin filament capping"/>
    <property type="evidence" value="ECO:0007669"/>
    <property type="project" value="UniProtKB-KW"/>
</dbReference>
<evidence type="ECO:0000256" key="8">
    <source>
        <dbReference type="ARBA" id="ARBA00023212"/>
    </source>
</evidence>
<keyword evidence="8" id="KW-0206">Cytoskeleton</keyword>
<dbReference type="CDD" id="cd11292">
    <property type="entry name" value="gelsolin_S3_like"/>
    <property type="match status" value="1"/>
</dbReference>
<dbReference type="Gene3D" id="3.40.20.10">
    <property type="entry name" value="Severin"/>
    <property type="match status" value="6"/>
</dbReference>
<protein>
    <submittedName>
        <fullName evidence="11">Villin-4</fullName>
    </submittedName>
</protein>
<feature type="domain" description="HP" evidence="10">
    <location>
        <begin position="905"/>
        <end position="970"/>
    </location>
</feature>
<evidence type="ECO:0000256" key="7">
    <source>
        <dbReference type="ARBA" id="ARBA00023203"/>
    </source>
</evidence>
<dbReference type="PRINTS" id="PR00597">
    <property type="entry name" value="GELSOLIN"/>
</dbReference>
<dbReference type="CDD" id="cd11290">
    <property type="entry name" value="gelsolin_S1_like"/>
    <property type="match status" value="1"/>
</dbReference>
<dbReference type="PROSITE" id="PS51089">
    <property type="entry name" value="HP"/>
    <property type="match status" value="1"/>
</dbReference>
<dbReference type="PANTHER" id="PTHR11977:SF138">
    <property type="entry name" value="VILLIN-4"/>
    <property type="match status" value="1"/>
</dbReference>
<dbReference type="InterPro" id="IPR003128">
    <property type="entry name" value="Villin_headpiece"/>
</dbReference>
<gene>
    <name evidence="11" type="primary">VLN4</name>
    <name evidence="11" type="ORF">AAHA92_17046</name>
</gene>
<dbReference type="CDD" id="cd11293">
    <property type="entry name" value="gelsolin_S4_like"/>
    <property type="match status" value="1"/>
</dbReference>
<keyword evidence="5" id="KW-0677">Repeat</keyword>
<dbReference type="InterPro" id="IPR007122">
    <property type="entry name" value="Villin/Gelsolin"/>
</dbReference>
<feature type="compositionally biased region" description="Basic and acidic residues" evidence="9">
    <location>
        <begin position="876"/>
        <end position="896"/>
    </location>
</feature>
<dbReference type="SUPFAM" id="SSF82754">
    <property type="entry name" value="C-terminal, gelsolin-like domain of Sec23/24"/>
    <property type="match status" value="1"/>
</dbReference>
<dbReference type="Proteomes" id="UP001567538">
    <property type="component" value="Unassembled WGS sequence"/>
</dbReference>
<keyword evidence="7" id="KW-0009">Actin-binding</keyword>
<dbReference type="FunFam" id="3.40.20.10:FF:000001">
    <property type="entry name" value="Gelsolin"/>
    <property type="match status" value="1"/>
</dbReference>
<evidence type="ECO:0000256" key="4">
    <source>
        <dbReference type="ARBA" id="ARBA00022490"/>
    </source>
</evidence>